<sequence>MFVTLLNIRGKAKRVLLKFLCIFVLGGITWLSSQAVASAYAVGEIQVQTSTVDLYPYSYPSVTLSQPTALHKGYYIYARGVQWNGSYFYTDVLKNGQWVTYNFGDVNLYFGPGDNVTAVRFRINGSSGYCRIEYNIQWGMFTYDYYESSTMAANVLSTKTSADNAYSAASTAATYALNAYDAANAAKASADQAAANTTYNGQSAAYWAYLAAQGGVDTTPPMIQKVGGQNGATCTTTGTFYVVVQATDNRTGQLQARVQVDGGAWTGWYNIPQSAIPVTLSTIGAHTITVEVKDVAGNTSQATMTAFRV</sequence>
<organism evidence="1 2">
    <name type="scientific">Thermanaeromonas toyohensis ToBE</name>
    <dbReference type="NCBI Taxonomy" id="698762"/>
    <lineage>
        <taxon>Bacteria</taxon>
        <taxon>Bacillati</taxon>
        <taxon>Bacillota</taxon>
        <taxon>Clostridia</taxon>
        <taxon>Neomoorellales</taxon>
        <taxon>Neomoorellaceae</taxon>
        <taxon>Thermanaeromonas</taxon>
    </lineage>
</organism>
<protein>
    <submittedName>
        <fullName evidence="1">Uncharacterized protein</fullName>
    </submittedName>
</protein>
<reference evidence="1 2" key="1">
    <citation type="submission" date="2017-04" db="EMBL/GenBank/DDBJ databases">
        <authorList>
            <person name="Afonso C.L."/>
            <person name="Miller P.J."/>
            <person name="Scott M.A."/>
            <person name="Spackman E."/>
            <person name="Goraichik I."/>
            <person name="Dimitrov K.M."/>
            <person name="Suarez D.L."/>
            <person name="Swayne D.E."/>
        </authorList>
    </citation>
    <scope>NUCLEOTIDE SEQUENCE [LARGE SCALE GENOMIC DNA]</scope>
    <source>
        <strain evidence="1 2">ToBE</strain>
    </source>
</reference>
<proteinExistence type="predicted"/>
<dbReference type="EMBL" id="LT838272">
    <property type="protein sequence ID" value="SMB96543.1"/>
    <property type="molecule type" value="Genomic_DNA"/>
</dbReference>
<dbReference type="STRING" id="698762.SAMN00808754_1534"/>
<dbReference type="AlphaFoldDB" id="A0A1W1VTE5"/>
<accession>A0A1W1VTE5</accession>
<dbReference type="Proteomes" id="UP000192569">
    <property type="component" value="Chromosome I"/>
</dbReference>
<gene>
    <name evidence="1" type="ORF">SAMN00808754_1534</name>
</gene>
<name>A0A1W1VTE5_9FIRM</name>
<dbReference type="InterPro" id="IPR013783">
    <property type="entry name" value="Ig-like_fold"/>
</dbReference>
<evidence type="ECO:0000313" key="2">
    <source>
        <dbReference type="Proteomes" id="UP000192569"/>
    </source>
</evidence>
<dbReference type="Gene3D" id="2.60.40.10">
    <property type="entry name" value="Immunoglobulins"/>
    <property type="match status" value="1"/>
</dbReference>
<evidence type="ECO:0000313" key="1">
    <source>
        <dbReference type="EMBL" id="SMB96543.1"/>
    </source>
</evidence>
<keyword evidence="2" id="KW-1185">Reference proteome</keyword>